<feature type="non-terminal residue" evidence="2">
    <location>
        <position position="1"/>
    </location>
</feature>
<dbReference type="PANTHER" id="PTHR34144">
    <property type="entry name" value="CHROMOSOME 8, WHOLE GENOME SHOTGUN SEQUENCE"/>
    <property type="match status" value="1"/>
</dbReference>
<dbReference type="Proteomes" id="UP000008383">
    <property type="component" value="Unassembled WGS sequence"/>
</dbReference>
<dbReference type="InterPro" id="IPR021047">
    <property type="entry name" value="Mannosyltransferase_CMT1"/>
</dbReference>
<protein>
    <submittedName>
        <fullName evidence="2">Uncharacterized protein</fullName>
    </submittedName>
</protein>
<feature type="compositionally biased region" description="Basic and acidic residues" evidence="1">
    <location>
        <begin position="19"/>
        <end position="33"/>
    </location>
</feature>
<evidence type="ECO:0000256" key="1">
    <source>
        <dbReference type="SAM" id="MobiDB-lite"/>
    </source>
</evidence>
<dbReference type="KEGG" id="tve:TRV_02405"/>
<keyword evidence="3" id="KW-1185">Reference proteome</keyword>
<reference evidence="3" key="1">
    <citation type="journal article" date="2011" name="Genome Biol.">
        <title>Comparative and functional genomics provide insights into the pathogenicity of dermatophytic fungi.</title>
        <authorList>
            <person name="Burmester A."/>
            <person name="Shelest E."/>
            <person name="Gloeckner G."/>
            <person name="Heddergott C."/>
            <person name="Schindler S."/>
            <person name="Staib P."/>
            <person name="Heidel A."/>
            <person name="Felder M."/>
            <person name="Petzold A."/>
            <person name="Szafranski K."/>
            <person name="Feuermann M."/>
            <person name="Pedruzzi I."/>
            <person name="Priebe S."/>
            <person name="Groth M."/>
            <person name="Winkler R."/>
            <person name="Li W."/>
            <person name="Kniemeyer O."/>
            <person name="Schroeckh V."/>
            <person name="Hertweck C."/>
            <person name="Hube B."/>
            <person name="White T.C."/>
            <person name="Platzer M."/>
            <person name="Guthke R."/>
            <person name="Heitman J."/>
            <person name="Woestemeyer J."/>
            <person name="Zipfel P.F."/>
            <person name="Monod M."/>
            <person name="Brakhage A.A."/>
        </authorList>
    </citation>
    <scope>NUCLEOTIDE SEQUENCE [LARGE SCALE GENOMIC DNA]</scope>
    <source>
        <strain evidence="3">HKI 0517</strain>
    </source>
</reference>
<dbReference type="AlphaFoldDB" id="D4D5N2"/>
<dbReference type="Pfam" id="PF11735">
    <property type="entry name" value="CAP59_mtransfer"/>
    <property type="match status" value="1"/>
</dbReference>
<evidence type="ECO:0000313" key="2">
    <source>
        <dbReference type="EMBL" id="EFE42833.1"/>
    </source>
</evidence>
<dbReference type="EMBL" id="ACYE01000125">
    <property type="protein sequence ID" value="EFE42833.1"/>
    <property type="molecule type" value="Genomic_DNA"/>
</dbReference>
<dbReference type="PANTHER" id="PTHR34144:SF8">
    <property type="entry name" value="GLYCOSYLTRANSFERASE FAMILY 69 PROTEIN"/>
    <property type="match status" value="1"/>
</dbReference>
<name>D4D5N2_TRIVH</name>
<comment type="caution">
    <text evidence="2">The sequence shown here is derived from an EMBL/GenBank/DDBJ whole genome shotgun (WGS) entry which is preliminary data.</text>
</comment>
<feature type="region of interest" description="Disordered" evidence="1">
    <location>
        <begin position="1"/>
        <end position="33"/>
    </location>
</feature>
<accession>D4D5N2</accession>
<dbReference type="HOGENOM" id="CLU_022271_0_0_1"/>
<feature type="compositionally biased region" description="Polar residues" evidence="1">
    <location>
        <begin position="1"/>
        <end position="15"/>
    </location>
</feature>
<evidence type="ECO:0000313" key="3">
    <source>
        <dbReference type="Proteomes" id="UP000008383"/>
    </source>
</evidence>
<dbReference type="RefSeq" id="XP_003023451.1">
    <property type="nucleotide sequence ID" value="XM_003023405.1"/>
</dbReference>
<dbReference type="GeneID" id="9583478"/>
<dbReference type="OrthoDB" id="262547at2759"/>
<sequence>PLLFCSSQTASSAQESLIDEERRQEERRRETRRTSRVLSDVHWPLTGMSGSRDSCDSDAFILDDFDYLGDGDGDGDGERARGDGYQRTNRSRYGYSYSYSYLLDGSTAWSSRILRLLPPRWRRKFAARRHSKPASRLSPSGTYRRTLRWLVTASLCLTAAVALLWPSYTHRPAHYNELKRLAVGSETPGRGNPRNEKVFITANIYDPDGSLAQSQWSRSILQLIDLLGPENSYLSIYENEMNEQARGALQRMADETPCNHSMVTEEHLDTAGLLHITLPDGSRRLKRISFLAEVRNRALRPINQAGMPRFDKILYVNDVFFDPVDALQLLLSTNLAEDGGATRYRAACAVDFINPFKFYDTFASRDLEGYSMGLPFFPWFTTAGNGQSRRDVLSQSDAVRVRSCWGGMVAFDAKYFQNQHQHQHQHQQHNTTRFRAEPDLLWEASECCLVHADIQDPPSAGGEPSADTGIYVNPYIRVAYSPFTLSWLGVTRRFERLFSLPHDIINRLVGMPWHNPRRTEKPGDLIEERAWVENERGEGSYQTVTRAAGTGGFCGNRALQVMKPHPQPGEKTWELISPDMF</sequence>
<gene>
    <name evidence="2" type="ORF">TRV_02405</name>
</gene>
<organism evidence="2 3">
    <name type="scientific">Trichophyton verrucosum (strain HKI 0517)</name>
    <dbReference type="NCBI Taxonomy" id="663202"/>
    <lineage>
        <taxon>Eukaryota</taxon>
        <taxon>Fungi</taxon>
        <taxon>Dikarya</taxon>
        <taxon>Ascomycota</taxon>
        <taxon>Pezizomycotina</taxon>
        <taxon>Eurotiomycetes</taxon>
        <taxon>Eurotiomycetidae</taxon>
        <taxon>Onygenales</taxon>
        <taxon>Arthrodermataceae</taxon>
        <taxon>Trichophyton</taxon>
    </lineage>
</organism>
<proteinExistence type="predicted"/>